<name>A0A0F9IAV8_9ZZZZ</name>
<proteinExistence type="predicted"/>
<organism evidence="1">
    <name type="scientific">marine sediment metagenome</name>
    <dbReference type="NCBI Taxonomy" id="412755"/>
    <lineage>
        <taxon>unclassified sequences</taxon>
        <taxon>metagenomes</taxon>
        <taxon>ecological metagenomes</taxon>
    </lineage>
</organism>
<evidence type="ECO:0000313" key="1">
    <source>
        <dbReference type="EMBL" id="KKL90935.1"/>
    </source>
</evidence>
<protein>
    <submittedName>
        <fullName evidence="1">Uncharacterized protein</fullName>
    </submittedName>
</protein>
<accession>A0A0F9IAV8</accession>
<reference evidence="1" key="1">
    <citation type="journal article" date="2015" name="Nature">
        <title>Complex archaea that bridge the gap between prokaryotes and eukaryotes.</title>
        <authorList>
            <person name="Spang A."/>
            <person name="Saw J.H."/>
            <person name="Jorgensen S.L."/>
            <person name="Zaremba-Niedzwiedzka K."/>
            <person name="Martijn J."/>
            <person name="Lind A.E."/>
            <person name="van Eijk R."/>
            <person name="Schleper C."/>
            <person name="Guy L."/>
            <person name="Ettema T.J."/>
        </authorList>
    </citation>
    <scope>NUCLEOTIDE SEQUENCE</scope>
</reference>
<comment type="caution">
    <text evidence="1">The sequence shown here is derived from an EMBL/GenBank/DDBJ whole genome shotgun (WGS) entry which is preliminary data.</text>
</comment>
<sequence length="53" mass="6082">MDCPNCTEGYNEITIVETGRIAETLKVWCETCKGRGEVPYDGDRTQNIAWERE</sequence>
<gene>
    <name evidence="1" type="ORF">LCGC14_1899680</name>
</gene>
<dbReference type="EMBL" id="LAZR01019873">
    <property type="protein sequence ID" value="KKL90935.1"/>
    <property type="molecule type" value="Genomic_DNA"/>
</dbReference>
<dbReference type="AlphaFoldDB" id="A0A0F9IAV8"/>